<evidence type="ECO:0000256" key="3">
    <source>
        <dbReference type="ARBA" id="ARBA00023237"/>
    </source>
</evidence>
<evidence type="ECO:0000256" key="2">
    <source>
        <dbReference type="ARBA" id="ARBA00023136"/>
    </source>
</evidence>
<dbReference type="Pfam" id="PF07715">
    <property type="entry name" value="Plug"/>
    <property type="match status" value="1"/>
</dbReference>
<dbReference type="SUPFAM" id="SSF49464">
    <property type="entry name" value="Carboxypeptidase regulatory domain-like"/>
    <property type="match status" value="1"/>
</dbReference>
<dbReference type="Pfam" id="PF13715">
    <property type="entry name" value="CarbopepD_reg_2"/>
    <property type="match status" value="1"/>
</dbReference>
<dbReference type="InterPro" id="IPR012910">
    <property type="entry name" value="Plug_dom"/>
</dbReference>
<feature type="chain" id="PRO_5011986492" evidence="4">
    <location>
        <begin position="23"/>
        <end position="810"/>
    </location>
</feature>
<dbReference type="Proteomes" id="UP000192333">
    <property type="component" value="Chromosome I"/>
</dbReference>
<evidence type="ECO:0000313" key="8">
    <source>
        <dbReference type="Proteomes" id="UP000192333"/>
    </source>
</evidence>
<organism evidence="7 8">
    <name type="scientific">Aquiflexum balticum DSM 16537</name>
    <dbReference type="NCBI Taxonomy" id="758820"/>
    <lineage>
        <taxon>Bacteria</taxon>
        <taxon>Pseudomonadati</taxon>
        <taxon>Bacteroidota</taxon>
        <taxon>Cytophagia</taxon>
        <taxon>Cytophagales</taxon>
        <taxon>Cyclobacteriaceae</taxon>
        <taxon>Aquiflexum</taxon>
    </lineage>
</organism>
<proteinExistence type="predicted"/>
<dbReference type="PANTHER" id="PTHR40980:SF4">
    <property type="entry name" value="TONB-DEPENDENT RECEPTOR-LIKE BETA-BARREL DOMAIN-CONTAINING PROTEIN"/>
    <property type="match status" value="1"/>
</dbReference>
<dbReference type="EMBL" id="LT838813">
    <property type="protein sequence ID" value="SMD43105.1"/>
    <property type="molecule type" value="Genomic_DNA"/>
</dbReference>
<sequence length="810" mass="91704">MKPLLPYLLSAFFLFTFTDAISQSFTIKGKILDRDSNQALEFANIALLMPNDSSLVTGSISDLDGTFLMNAEKGTYLLRAGFIGYESLIKEIAVGEKNVLNLGDLIIGKDATNLQEVVVEGVSSIFTSDIDKRTYNVENSIVAEGATAAELLGTLPSIQVDEEGGISMRGSGEVLIYINGRPSNLSSSDTDNILSQFPANSIKSVELITNPSSRYDAAGVGGIINIILKKNQDLGFNGQVNASVGTRDKYQAGINLNYRTDKVNYYTAFDFQDRRRYRIAEGRRENFVPGISRYLDEEGDEIENRRGSLFRTGMDYNFTENSVLGVYAQANFGSETEDEITIQRNLNINNELDSVFSRDRFESSDRLNFETGINYTLDLDSSGQRLYTSFSYAFDNRDQSQFTEQSFYNSLNEFVPENSLVQLDESLRESNFAIIQMDYEKSLGDNGKIEAGLKGTFGQWKRDQSFSQGIASDDFLPVPIDTLSDTYTFDEDVYASYMIYRNRINKFGYQIGLRGEYTRTLGLLESSGEEFVNNYFNLFPSVYTTYNLGEEQEISVNYSRRISRPNIWSLSPIYNLRDQLNFSVGNPNLQPELTDSYEIGYMKGWSKYLLNATVYHRYSTNVQTRIITLLDDNITVQSRENANIRKSTGLELVNQIQVTDWFDLALTGNFFYSEIFGDNLGEGFNNSNFSWTMNLLSTMAIPNLFSVQVQGSYRGPIVFPQGEIEPYWGLNIGLRKDILNKKATISLNVSDVFNTQIFRIKTVDSRFVYNRAFNRETRIGTLGFTYRFGGFRDKNGKREGGREDMEDMDF</sequence>
<dbReference type="Gene3D" id="2.60.40.1120">
    <property type="entry name" value="Carboxypeptidase-like, regulatory domain"/>
    <property type="match status" value="1"/>
</dbReference>
<keyword evidence="4" id="KW-0732">Signal</keyword>
<protein>
    <submittedName>
        <fullName evidence="7">Outer membrane receptor proteins, mostly Fe transport</fullName>
    </submittedName>
</protein>
<evidence type="ECO:0000313" key="7">
    <source>
        <dbReference type="EMBL" id="SMD43105.1"/>
    </source>
</evidence>
<name>A0A1W2H2D3_9BACT</name>
<dbReference type="SUPFAM" id="SSF56935">
    <property type="entry name" value="Porins"/>
    <property type="match status" value="1"/>
</dbReference>
<evidence type="ECO:0000256" key="1">
    <source>
        <dbReference type="ARBA" id="ARBA00004442"/>
    </source>
</evidence>
<dbReference type="PANTHER" id="PTHR40980">
    <property type="entry name" value="PLUG DOMAIN-CONTAINING PROTEIN"/>
    <property type="match status" value="1"/>
</dbReference>
<dbReference type="GO" id="GO:0009279">
    <property type="term" value="C:cell outer membrane"/>
    <property type="evidence" value="ECO:0007669"/>
    <property type="project" value="UniProtKB-SubCell"/>
</dbReference>
<evidence type="ECO:0000259" key="6">
    <source>
        <dbReference type="Pfam" id="PF14905"/>
    </source>
</evidence>
<keyword evidence="2" id="KW-0472">Membrane</keyword>
<feature type="domain" description="TonB-dependent receptor plug" evidence="5">
    <location>
        <begin position="146"/>
        <end position="223"/>
    </location>
</feature>
<keyword evidence="3" id="KW-0998">Cell outer membrane</keyword>
<dbReference type="Pfam" id="PF14905">
    <property type="entry name" value="OMP_b-brl_3"/>
    <property type="match status" value="1"/>
</dbReference>
<dbReference type="InterPro" id="IPR037066">
    <property type="entry name" value="Plug_dom_sf"/>
</dbReference>
<gene>
    <name evidence="7" type="ORF">SAMN00777080_1684</name>
</gene>
<feature type="signal peptide" evidence="4">
    <location>
        <begin position="1"/>
        <end position="22"/>
    </location>
</feature>
<keyword evidence="8" id="KW-1185">Reference proteome</keyword>
<dbReference type="InterPro" id="IPR041700">
    <property type="entry name" value="OMP_b-brl_3"/>
</dbReference>
<evidence type="ECO:0000259" key="5">
    <source>
        <dbReference type="Pfam" id="PF07715"/>
    </source>
</evidence>
<feature type="domain" description="Outer membrane protein beta-barrel" evidence="6">
    <location>
        <begin position="378"/>
        <end position="786"/>
    </location>
</feature>
<dbReference type="OrthoDB" id="972646at2"/>
<dbReference type="AlphaFoldDB" id="A0A1W2H2D3"/>
<evidence type="ECO:0000256" key="4">
    <source>
        <dbReference type="SAM" id="SignalP"/>
    </source>
</evidence>
<dbReference type="Gene3D" id="2.170.130.10">
    <property type="entry name" value="TonB-dependent receptor, plug domain"/>
    <property type="match status" value="1"/>
</dbReference>
<keyword evidence="7" id="KW-0675">Receptor</keyword>
<dbReference type="STRING" id="758820.SAMN00777080_1684"/>
<dbReference type="InterPro" id="IPR008969">
    <property type="entry name" value="CarboxyPept-like_regulatory"/>
</dbReference>
<accession>A0A1W2H2D3</accession>
<dbReference type="InterPro" id="IPR036942">
    <property type="entry name" value="Beta-barrel_TonB_sf"/>
</dbReference>
<dbReference type="Gene3D" id="2.40.170.20">
    <property type="entry name" value="TonB-dependent receptor, beta-barrel domain"/>
    <property type="match status" value="1"/>
</dbReference>
<comment type="subcellular location">
    <subcellularLocation>
        <location evidence="1">Cell outer membrane</location>
    </subcellularLocation>
</comment>
<reference evidence="8" key="1">
    <citation type="submission" date="2017-04" db="EMBL/GenBank/DDBJ databases">
        <authorList>
            <person name="Varghese N."/>
            <person name="Submissions S."/>
        </authorList>
    </citation>
    <scope>NUCLEOTIDE SEQUENCE [LARGE SCALE GENOMIC DNA]</scope>
    <source>
        <strain evidence="8">DSM 16537</strain>
    </source>
</reference>
<dbReference type="RefSeq" id="WP_084119846.1">
    <property type="nucleotide sequence ID" value="NZ_LT838813.1"/>
</dbReference>